<gene>
    <name evidence="2" type="ORF">J2851_006823</name>
</gene>
<evidence type="ECO:0008006" key="4">
    <source>
        <dbReference type="Google" id="ProtNLM"/>
    </source>
</evidence>
<organism evidence="2 3">
    <name type="scientific">Azospirillum rugosum</name>
    <dbReference type="NCBI Taxonomy" id="416170"/>
    <lineage>
        <taxon>Bacteria</taxon>
        <taxon>Pseudomonadati</taxon>
        <taxon>Pseudomonadota</taxon>
        <taxon>Alphaproteobacteria</taxon>
        <taxon>Rhodospirillales</taxon>
        <taxon>Azospirillaceae</taxon>
        <taxon>Azospirillum</taxon>
    </lineage>
</organism>
<dbReference type="InterPro" id="IPR024510">
    <property type="entry name" value="DUF2589"/>
</dbReference>
<comment type="caution">
    <text evidence="2">The sequence shown here is derived from an EMBL/GenBank/DDBJ whole genome shotgun (WGS) entry which is preliminary data.</text>
</comment>
<evidence type="ECO:0000256" key="1">
    <source>
        <dbReference type="SAM" id="MobiDB-lite"/>
    </source>
</evidence>
<sequence>MSGLTLHDLIQSIAGAVADAQDKVQRFQIATVRQYFDENNRPVSVDVRLPSLDIDAEPEDERLVHVPLLSLVGPQLLNIKDVEIQFDVALNGLADKAPSDGDGEAPAEGAHKSLSVDMGAPRDRGAGSMARVTLKVESQEPSDGMARLIQHLDKQI</sequence>
<reference evidence="2 3" key="1">
    <citation type="submission" date="2021-03" db="EMBL/GenBank/DDBJ databases">
        <title>Genomic Encyclopedia of Type Strains, Phase III (KMG-III): the genomes of soil and plant-associated and newly described type strains.</title>
        <authorList>
            <person name="Whitman W."/>
        </authorList>
    </citation>
    <scope>NUCLEOTIDE SEQUENCE [LARGE SCALE GENOMIC DNA]</scope>
    <source>
        <strain evidence="2 3">IMMIB AFH-6</strain>
    </source>
</reference>
<evidence type="ECO:0000313" key="2">
    <source>
        <dbReference type="EMBL" id="MBP2297004.1"/>
    </source>
</evidence>
<dbReference type="RefSeq" id="WP_209773077.1">
    <property type="nucleotide sequence ID" value="NZ_JAGINP010000038.1"/>
</dbReference>
<dbReference type="EMBL" id="JAGINP010000038">
    <property type="protein sequence ID" value="MBP2297004.1"/>
    <property type="molecule type" value="Genomic_DNA"/>
</dbReference>
<protein>
    <recommendedName>
        <fullName evidence="4">DUF2589 domain-containing protein</fullName>
    </recommendedName>
</protein>
<dbReference type="Proteomes" id="UP000781958">
    <property type="component" value="Unassembled WGS sequence"/>
</dbReference>
<evidence type="ECO:0000313" key="3">
    <source>
        <dbReference type="Proteomes" id="UP000781958"/>
    </source>
</evidence>
<keyword evidence="3" id="KW-1185">Reference proteome</keyword>
<feature type="region of interest" description="Disordered" evidence="1">
    <location>
        <begin position="137"/>
        <end position="156"/>
    </location>
</feature>
<name>A0ABS4SXL2_9PROT</name>
<accession>A0ABS4SXL2</accession>
<dbReference type="Pfam" id="PF11655">
    <property type="entry name" value="DUF2589"/>
    <property type="match status" value="1"/>
</dbReference>
<feature type="region of interest" description="Disordered" evidence="1">
    <location>
        <begin position="93"/>
        <end position="132"/>
    </location>
</feature>
<proteinExistence type="predicted"/>